<dbReference type="InterPro" id="IPR017896">
    <property type="entry name" value="4Fe4S_Fe-S-bd"/>
</dbReference>
<accession>A0A9D2PCY2</accession>
<dbReference type="GO" id="GO:0046872">
    <property type="term" value="F:metal ion binding"/>
    <property type="evidence" value="ECO:0007669"/>
    <property type="project" value="UniProtKB-KW"/>
</dbReference>
<dbReference type="SUPFAM" id="SSF54862">
    <property type="entry name" value="4Fe-4S ferredoxins"/>
    <property type="match status" value="1"/>
</dbReference>
<keyword evidence="5" id="KW-0479">Metal-binding</keyword>
<dbReference type="Gene3D" id="3.40.50.360">
    <property type="match status" value="1"/>
</dbReference>
<dbReference type="PANTHER" id="PTHR24960:SF79">
    <property type="entry name" value="PHOTOSYSTEM I IRON-SULFUR CENTER"/>
    <property type="match status" value="1"/>
</dbReference>
<feature type="domain" description="4Fe-4S ferredoxin-type" evidence="8">
    <location>
        <begin position="209"/>
        <end position="237"/>
    </location>
</feature>
<dbReference type="NCBIfam" id="NF038196">
    <property type="entry name" value="ferrodoxin_EFR1"/>
    <property type="match status" value="1"/>
</dbReference>
<dbReference type="Pfam" id="PF13187">
    <property type="entry name" value="Fer4_9"/>
    <property type="match status" value="1"/>
</dbReference>
<feature type="domain" description="4Fe-4S ferredoxin-type" evidence="8">
    <location>
        <begin position="180"/>
        <end position="208"/>
    </location>
</feature>
<dbReference type="InterPro" id="IPR047964">
    <property type="entry name" value="EFR1-like"/>
</dbReference>
<protein>
    <recommendedName>
        <fullName evidence="3">Ferredoxin</fullName>
    </recommendedName>
</protein>
<evidence type="ECO:0000256" key="4">
    <source>
        <dbReference type="ARBA" id="ARBA00022485"/>
    </source>
</evidence>
<evidence type="ECO:0000256" key="6">
    <source>
        <dbReference type="ARBA" id="ARBA00023004"/>
    </source>
</evidence>
<dbReference type="EMBL" id="DWWL01000027">
    <property type="protein sequence ID" value="HJC47333.1"/>
    <property type="molecule type" value="Genomic_DNA"/>
</dbReference>
<evidence type="ECO:0000256" key="3">
    <source>
        <dbReference type="ARBA" id="ARBA00013529"/>
    </source>
</evidence>
<reference evidence="9" key="2">
    <citation type="submission" date="2021-04" db="EMBL/GenBank/DDBJ databases">
        <authorList>
            <person name="Gilroy R."/>
        </authorList>
    </citation>
    <scope>NUCLEOTIDE SEQUENCE</scope>
    <source>
        <strain evidence="9">CHK183-5548</strain>
    </source>
</reference>
<comment type="function">
    <text evidence="2">Ferredoxins are iron-sulfur proteins that transfer electrons in a wide variety of metabolic reactions.</text>
</comment>
<evidence type="ECO:0000256" key="7">
    <source>
        <dbReference type="ARBA" id="ARBA00023014"/>
    </source>
</evidence>
<dbReference type="PROSITE" id="PS51379">
    <property type="entry name" value="4FE4S_FER_2"/>
    <property type="match status" value="2"/>
</dbReference>
<dbReference type="PANTHER" id="PTHR24960">
    <property type="entry name" value="PHOTOSYSTEM I IRON-SULFUR CENTER-RELATED"/>
    <property type="match status" value="1"/>
</dbReference>
<name>A0A9D2PCY2_9FIRM</name>
<keyword evidence="6" id="KW-0408">Iron</keyword>
<evidence type="ECO:0000313" key="9">
    <source>
        <dbReference type="EMBL" id="HJC47333.1"/>
    </source>
</evidence>
<evidence type="ECO:0000259" key="8">
    <source>
        <dbReference type="PROSITE" id="PS51379"/>
    </source>
</evidence>
<dbReference type="Gene3D" id="3.30.70.20">
    <property type="match status" value="1"/>
</dbReference>
<evidence type="ECO:0000313" key="10">
    <source>
        <dbReference type="Proteomes" id="UP000823883"/>
    </source>
</evidence>
<comment type="caution">
    <text evidence="9">The sequence shown here is derived from an EMBL/GenBank/DDBJ whole genome shotgun (WGS) entry which is preliminary data.</text>
</comment>
<dbReference type="AlphaFoldDB" id="A0A9D2PCY2"/>
<sequence>MIFYFSGTGNSQAAAGFFSSHLGEDMKNMAEAIRQKEFSWEVEENETLGLVFPVYYWGLPTVVVQFLSRLELSGKTPYVWAVITCGGSIGAADRQLRAVAKKSGIEVSAVFSLVMPDNFVPMFRAPGEEEVREILEKADLRMEEILEKIRSRGEGETSKGRDLMLSVTAQTLYRSGRKTSKFSVDDTCIGCGQCASICPVGAIGMKNGRPFWKKDRCALCMGCLNRCPKEAIQYGKGTRKNGRYVYPRG</sequence>
<evidence type="ECO:0000256" key="1">
    <source>
        <dbReference type="ARBA" id="ARBA00001966"/>
    </source>
</evidence>
<evidence type="ECO:0000256" key="2">
    <source>
        <dbReference type="ARBA" id="ARBA00003532"/>
    </source>
</evidence>
<gene>
    <name evidence="9" type="ORF">IAA04_04705</name>
</gene>
<dbReference type="GO" id="GO:0051539">
    <property type="term" value="F:4 iron, 4 sulfur cluster binding"/>
    <property type="evidence" value="ECO:0007669"/>
    <property type="project" value="UniProtKB-KW"/>
</dbReference>
<dbReference type="InterPro" id="IPR050157">
    <property type="entry name" value="PSI_iron-sulfur_center"/>
</dbReference>
<dbReference type="SUPFAM" id="SSF52218">
    <property type="entry name" value="Flavoproteins"/>
    <property type="match status" value="1"/>
</dbReference>
<dbReference type="InterPro" id="IPR029039">
    <property type="entry name" value="Flavoprotein-like_sf"/>
</dbReference>
<dbReference type="PROSITE" id="PS00198">
    <property type="entry name" value="4FE4S_FER_1"/>
    <property type="match status" value="2"/>
</dbReference>
<organism evidence="9 10">
    <name type="scientific">Candidatus Lachnoclostridium pullistercoris</name>
    <dbReference type="NCBI Taxonomy" id="2838632"/>
    <lineage>
        <taxon>Bacteria</taxon>
        <taxon>Bacillati</taxon>
        <taxon>Bacillota</taxon>
        <taxon>Clostridia</taxon>
        <taxon>Lachnospirales</taxon>
        <taxon>Lachnospiraceae</taxon>
    </lineage>
</organism>
<keyword evidence="4" id="KW-0004">4Fe-4S</keyword>
<proteinExistence type="predicted"/>
<reference evidence="9" key="1">
    <citation type="journal article" date="2021" name="PeerJ">
        <title>Extensive microbial diversity within the chicken gut microbiome revealed by metagenomics and culture.</title>
        <authorList>
            <person name="Gilroy R."/>
            <person name="Ravi A."/>
            <person name="Getino M."/>
            <person name="Pursley I."/>
            <person name="Horton D.L."/>
            <person name="Alikhan N.F."/>
            <person name="Baker D."/>
            <person name="Gharbi K."/>
            <person name="Hall N."/>
            <person name="Watson M."/>
            <person name="Adriaenssens E.M."/>
            <person name="Foster-Nyarko E."/>
            <person name="Jarju S."/>
            <person name="Secka A."/>
            <person name="Antonio M."/>
            <person name="Oren A."/>
            <person name="Chaudhuri R.R."/>
            <person name="La Ragione R."/>
            <person name="Hildebrand F."/>
            <person name="Pallen M.J."/>
        </authorList>
    </citation>
    <scope>NUCLEOTIDE SEQUENCE</scope>
    <source>
        <strain evidence="9">CHK183-5548</strain>
    </source>
</reference>
<keyword evidence="7" id="KW-0411">Iron-sulfur</keyword>
<evidence type="ECO:0000256" key="5">
    <source>
        <dbReference type="ARBA" id="ARBA00022723"/>
    </source>
</evidence>
<comment type="cofactor">
    <cofactor evidence="1">
        <name>[4Fe-4S] cluster</name>
        <dbReference type="ChEBI" id="CHEBI:49883"/>
    </cofactor>
</comment>
<dbReference type="InterPro" id="IPR017900">
    <property type="entry name" value="4Fe4S_Fe_S_CS"/>
</dbReference>
<dbReference type="Proteomes" id="UP000823883">
    <property type="component" value="Unassembled WGS sequence"/>
</dbReference>